<dbReference type="PANTHER" id="PTHR46649:SF4">
    <property type="entry name" value="HALOACID DEHALOGENASE-LIKE HYDROLASE (HAD) SUPERFAMILY PROTEIN"/>
    <property type="match status" value="1"/>
</dbReference>
<evidence type="ECO:0000313" key="2">
    <source>
        <dbReference type="EMBL" id="MFC7198702.1"/>
    </source>
</evidence>
<dbReference type="InterPro" id="IPR006439">
    <property type="entry name" value="HAD-SF_hydro_IA"/>
</dbReference>
<dbReference type="InterPro" id="IPR023214">
    <property type="entry name" value="HAD_sf"/>
</dbReference>
<keyword evidence="3" id="KW-1185">Reference proteome</keyword>
<comment type="caution">
    <text evidence="2">The sequence shown here is derived from an EMBL/GenBank/DDBJ whole genome shotgun (WGS) entry which is preliminary data.</text>
</comment>
<evidence type="ECO:0000313" key="3">
    <source>
        <dbReference type="Proteomes" id="UP001596447"/>
    </source>
</evidence>
<accession>A0ABD5Z0N7</accession>
<dbReference type="InterPro" id="IPR036412">
    <property type="entry name" value="HAD-like_sf"/>
</dbReference>
<protein>
    <submittedName>
        <fullName evidence="2">HAD family hydrolase</fullName>
        <ecNumber evidence="2">3.1.3.-</ecNumber>
    </submittedName>
</protein>
<comment type="similarity">
    <text evidence="1">Belongs to the HAD-like hydrolase superfamily.</text>
</comment>
<gene>
    <name evidence="2" type="ORF">ACFQJ9_04595</name>
</gene>
<keyword evidence="2" id="KW-0378">Hydrolase</keyword>
<proteinExistence type="inferred from homology"/>
<organism evidence="2 3">
    <name type="scientific">Halospeciosus flavus</name>
    <dbReference type="NCBI Taxonomy" id="3032283"/>
    <lineage>
        <taxon>Archaea</taxon>
        <taxon>Methanobacteriati</taxon>
        <taxon>Methanobacteriota</taxon>
        <taxon>Stenosarchaea group</taxon>
        <taxon>Halobacteria</taxon>
        <taxon>Halobacteriales</taxon>
        <taxon>Halobacteriaceae</taxon>
        <taxon>Halospeciosus</taxon>
    </lineage>
</organism>
<sequence>MSEETDREEHDEHDRAYDAVFWDIGGVLLDLASVREAHAAFVARLVEEFDVDADPDDALERWREVVGEHFRTREGTEFRSAVDGYGEAVDVVVGREVPRDEWFPLFRESTREHVQSVPHAREVVRRLHEAGVYQGVVSDVDTEEGLFLLEQFGVREFLDDVTTSEEVGKTKPNPAMFETALAKSPHPPERTVMVGDRYEHDVAGAAEHGIDGVSHGADDGPAVAHEITDLRELLAVVGVDTAAGEVSR</sequence>
<evidence type="ECO:0000256" key="1">
    <source>
        <dbReference type="ARBA" id="ARBA00007958"/>
    </source>
</evidence>
<dbReference type="NCBIfam" id="TIGR01549">
    <property type="entry name" value="HAD-SF-IA-v1"/>
    <property type="match status" value="1"/>
</dbReference>
<dbReference type="Proteomes" id="UP001596447">
    <property type="component" value="Unassembled WGS sequence"/>
</dbReference>
<dbReference type="PANTHER" id="PTHR46649">
    <property type="match status" value="1"/>
</dbReference>
<dbReference type="SFLD" id="SFLDG01129">
    <property type="entry name" value="C1.5:_HAD__Beta-PGM__Phosphata"/>
    <property type="match status" value="1"/>
</dbReference>
<dbReference type="SFLD" id="SFLDS00003">
    <property type="entry name" value="Haloacid_Dehalogenase"/>
    <property type="match status" value="1"/>
</dbReference>
<dbReference type="InterPro" id="IPR023198">
    <property type="entry name" value="PGP-like_dom2"/>
</dbReference>
<dbReference type="Gene3D" id="1.10.150.240">
    <property type="entry name" value="Putative phosphatase, domain 2"/>
    <property type="match status" value="1"/>
</dbReference>
<dbReference type="AlphaFoldDB" id="A0ABD5Z0N7"/>
<dbReference type="EMBL" id="JBHTAR010000011">
    <property type="protein sequence ID" value="MFC7198702.1"/>
    <property type="molecule type" value="Genomic_DNA"/>
</dbReference>
<dbReference type="Pfam" id="PF00702">
    <property type="entry name" value="Hydrolase"/>
    <property type="match status" value="1"/>
</dbReference>
<reference evidence="2 3" key="1">
    <citation type="journal article" date="2019" name="Int. J. Syst. Evol. Microbiol.">
        <title>The Global Catalogue of Microorganisms (GCM) 10K type strain sequencing project: providing services to taxonomists for standard genome sequencing and annotation.</title>
        <authorList>
            <consortium name="The Broad Institute Genomics Platform"/>
            <consortium name="The Broad Institute Genome Sequencing Center for Infectious Disease"/>
            <person name="Wu L."/>
            <person name="Ma J."/>
        </authorList>
    </citation>
    <scope>NUCLEOTIDE SEQUENCE [LARGE SCALE GENOMIC DNA]</scope>
    <source>
        <strain evidence="2 3">XZGYJ-43</strain>
    </source>
</reference>
<dbReference type="Gene3D" id="3.40.50.1000">
    <property type="entry name" value="HAD superfamily/HAD-like"/>
    <property type="match status" value="1"/>
</dbReference>
<dbReference type="EC" id="3.1.3.-" evidence="2"/>
<name>A0ABD5Z0N7_9EURY</name>
<dbReference type="GO" id="GO:0016787">
    <property type="term" value="F:hydrolase activity"/>
    <property type="evidence" value="ECO:0007669"/>
    <property type="project" value="UniProtKB-KW"/>
</dbReference>
<dbReference type="RefSeq" id="WP_279528661.1">
    <property type="nucleotide sequence ID" value="NZ_CP122312.1"/>
</dbReference>
<dbReference type="SUPFAM" id="SSF56784">
    <property type="entry name" value="HAD-like"/>
    <property type="match status" value="1"/>
</dbReference>